<keyword evidence="3" id="KW-0677">Repeat</keyword>
<dbReference type="GO" id="GO:0003723">
    <property type="term" value="F:RNA binding"/>
    <property type="evidence" value="ECO:0007669"/>
    <property type="project" value="UniProtKB-KW"/>
</dbReference>
<dbReference type="PANTHER" id="PTHR12913:SF1">
    <property type="entry name" value="COLD SHOCK DOMAIN-CONTAINING PROTEIN E1"/>
    <property type="match status" value="1"/>
</dbReference>
<evidence type="ECO:0000259" key="7">
    <source>
        <dbReference type="PROSITE" id="PS51857"/>
    </source>
</evidence>
<dbReference type="InterPro" id="IPR002059">
    <property type="entry name" value="CSP_DNA-bd"/>
</dbReference>
<dbReference type="PROSITE" id="PS51857">
    <property type="entry name" value="CSD_2"/>
    <property type="match status" value="4"/>
</dbReference>
<evidence type="ECO:0000313" key="9">
    <source>
        <dbReference type="Proteomes" id="UP000006813"/>
    </source>
</evidence>
<evidence type="ECO:0000256" key="6">
    <source>
        <dbReference type="SAM" id="MobiDB-lite"/>
    </source>
</evidence>
<dbReference type="InterPro" id="IPR056400">
    <property type="entry name" value="CSDE1"/>
</dbReference>
<dbReference type="Pfam" id="PF23456">
    <property type="entry name" value="CSDE1"/>
    <property type="match status" value="2"/>
</dbReference>
<evidence type="ECO:0000256" key="3">
    <source>
        <dbReference type="ARBA" id="ARBA00022737"/>
    </source>
</evidence>
<dbReference type="Gene3D" id="2.40.50.140">
    <property type="entry name" value="Nucleic acid-binding proteins"/>
    <property type="match status" value="4"/>
</dbReference>
<comment type="similarity">
    <text evidence="5">Belongs to the UNR family.</text>
</comment>
<dbReference type="FunFam" id="2.40.50.140:FF:000088">
    <property type="entry name" value="cold shock domain-containing protein E1 isoform X1"/>
    <property type="match status" value="1"/>
</dbReference>
<sequence>MKEAFGFIERGDVVKEILFHYSEFKGDLETLQPGDDVKFTIKDRNGKEVATDIRLLPQGTVIFEDIIIEHFEVTVTKELPFGDKDTKSKVTLLEGDHVRFNISTDRCDKFERATNIEVLSNKFQFTNEAREMSVIAAMRDGFGFIKCVDRDACMFFHFSEILDGNQLHIADEVEFTVVSDMLSVQRNHAIRIKKLPKGTVSFHSHSDHRFLGTEKKEATFSNPKTTSPNKAKEKEAEDGIIAYDDCGVKLTIAFQAKDMEGSTSPQIGDKVEFSISDKQRPGQQIATCVRLLGHNSNSKRLLRYVATLKDNFGFIETANPDKEIFFHCSEFSGDPDSLELGDMVEYSLSKGKGMVESACPKAKATKSVLKK</sequence>
<feature type="domain" description="CSD" evidence="7">
    <location>
        <begin position="300"/>
        <end position="369"/>
    </location>
</feature>
<dbReference type="PANTHER" id="PTHR12913">
    <property type="entry name" value="UNR PROTEIN N-RAS UPSTREAM GENE PROTEIN"/>
    <property type="match status" value="1"/>
</dbReference>
<reference evidence="8 9" key="1">
    <citation type="journal article" date="2011" name="Nature">
        <title>Genome sequencing reveals insights into physiology and longevity of the naked mole rat.</title>
        <authorList>
            <person name="Kim E.B."/>
            <person name="Fang X."/>
            <person name="Fushan A.A."/>
            <person name="Huang Z."/>
            <person name="Lobanov A.V."/>
            <person name="Han L."/>
            <person name="Marino S.M."/>
            <person name="Sun X."/>
            <person name="Turanov A.A."/>
            <person name="Yang P."/>
            <person name="Yim S.H."/>
            <person name="Zhao X."/>
            <person name="Kasaikina M.V."/>
            <person name="Stoletzki N."/>
            <person name="Peng C."/>
            <person name="Polak P."/>
            <person name="Xiong Z."/>
            <person name="Kiezun A."/>
            <person name="Zhu Y."/>
            <person name="Chen Y."/>
            <person name="Kryukov G.V."/>
            <person name="Zhang Q."/>
            <person name="Peshkin L."/>
            <person name="Yang L."/>
            <person name="Bronson R.T."/>
            <person name="Buffenstein R."/>
            <person name="Wang B."/>
            <person name="Han C."/>
            <person name="Li Q."/>
            <person name="Chen L."/>
            <person name="Zhao W."/>
            <person name="Sunyaev S.R."/>
            <person name="Park T.J."/>
            <person name="Zhang G."/>
            <person name="Wang J."/>
            <person name="Gladyshev V.N."/>
        </authorList>
    </citation>
    <scope>NUCLEOTIDE SEQUENCE [LARGE SCALE GENOMIC DNA]</scope>
</reference>
<dbReference type="GO" id="GO:0005737">
    <property type="term" value="C:cytoplasm"/>
    <property type="evidence" value="ECO:0007669"/>
    <property type="project" value="UniProtKB-SubCell"/>
</dbReference>
<evidence type="ECO:0000256" key="2">
    <source>
        <dbReference type="ARBA" id="ARBA00022490"/>
    </source>
</evidence>
<dbReference type="InterPro" id="IPR012340">
    <property type="entry name" value="NA-bd_OB-fold"/>
</dbReference>
<dbReference type="SMART" id="SM00357">
    <property type="entry name" value="CSP"/>
    <property type="match status" value="3"/>
</dbReference>
<gene>
    <name evidence="8" type="ORF">GW7_07442</name>
</gene>
<dbReference type="InterPro" id="IPR011129">
    <property type="entry name" value="CSD"/>
</dbReference>
<dbReference type="InParanoid" id="G5B658"/>
<comment type="subcellular location">
    <subcellularLocation>
        <location evidence="1">Cytoplasm</location>
    </subcellularLocation>
</comment>
<feature type="domain" description="CSD" evidence="7">
    <location>
        <begin position="224"/>
        <end position="291"/>
    </location>
</feature>
<dbReference type="CDD" id="cd04458">
    <property type="entry name" value="CSP_CDS"/>
    <property type="match status" value="1"/>
</dbReference>
<proteinExistence type="inferred from homology"/>
<feature type="domain" description="CSD" evidence="7">
    <location>
        <begin position="1"/>
        <end position="55"/>
    </location>
</feature>
<dbReference type="EMBL" id="JH168619">
    <property type="protein sequence ID" value="EHB04769.1"/>
    <property type="molecule type" value="Genomic_DNA"/>
</dbReference>
<evidence type="ECO:0000256" key="5">
    <source>
        <dbReference type="ARBA" id="ARBA00044751"/>
    </source>
</evidence>
<feature type="region of interest" description="Disordered" evidence="6">
    <location>
        <begin position="213"/>
        <end position="234"/>
    </location>
</feature>
<organism evidence="8 9">
    <name type="scientific">Heterocephalus glaber</name>
    <name type="common">Naked mole rat</name>
    <dbReference type="NCBI Taxonomy" id="10181"/>
    <lineage>
        <taxon>Eukaryota</taxon>
        <taxon>Metazoa</taxon>
        <taxon>Chordata</taxon>
        <taxon>Craniata</taxon>
        <taxon>Vertebrata</taxon>
        <taxon>Euteleostomi</taxon>
        <taxon>Mammalia</taxon>
        <taxon>Eutheria</taxon>
        <taxon>Euarchontoglires</taxon>
        <taxon>Glires</taxon>
        <taxon>Rodentia</taxon>
        <taxon>Hystricomorpha</taxon>
        <taxon>Bathyergidae</taxon>
        <taxon>Heterocephalus</taxon>
    </lineage>
</organism>
<keyword evidence="2" id="KW-0963">Cytoplasm</keyword>
<dbReference type="PROSITE" id="PS00352">
    <property type="entry name" value="CSD_1"/>
    <property type="match status" value="1"/>
</dbReference>
<evidence type="ECO:0000256" key="1">
    <source>
        <dbReference type="ARBA" id="ARBA00004496"/>
    </source>
</evidence>
<keyword evidence="4" id="KW-0694">RNA-binding</keyword>
<dbReference type="SUPFAM" id="SSF50249">
    <property type="entry name" value="Nucleic acid-binding proteins"/>
    <property type="match status" value="3"/>
</dbReference>
<name>G5B658_HETGA</name>
<dbReference type="STRING" id="10181.G5B658"/>
<evidence type="ECO:0000256" key="4">
    <source>
        <dbReference type="ARBA" id="ARBA00022884"/>
    </source>
</evidence>
<accession>G5B658</accession>
<dbReference type="Proteomes" id="UP000006813">
    <property type="component" value="Unassembled WGS sequence"/>
</dbReference>
<dbReference type="InterPro" id="IPR019844">
    <property type="entry name" value="CSD_CS"/>
</dbReference>
<protein>
    <submittedName>
        <fullName evidence="8">Cold shock domain-containing protein E1</fullName>
    </submittedName>
</protein>
<dbReference type="AlphaFoldDB" id="G5B658"/>
<feature type="domain" description="CSD" evidence="7">
    <location>
        <begin position="130"/>
        <end position="194"/>
    </location>
</feature>
<feature type="compositionally biased region" description="Polar residues" evidence="6">
    <location>
        <begin position="219"/>
        <end position="229"/>
    </location>
</feature>
<dbReference type="FunFam" id="2.40.50.140:FF:000094">
    <property type="entry name" value="cold shock domain-containing protein E1 isoform X1"/>
    <property type="match status" value="1"/>
</dbReference>
<evidence type="ECO:0000313" key="8">
    <source>
        <dbReference type="EMBL" id="EHB04769.1"/>
    </source>
</evidence>
<dbReference type="Pfam" id="PF00313">
    <property type="entry name" value="CSD"/>
    <property type="match status" value="3"/>
</dbReference>